<protein>
    <recommendedName>
        <fullName evidence="3">Glycosyltransferase</fullName>
    </recommendedName>
</protein>
<evidence type="ECO:0000313" key="2">
    <source>
        <dbReference type="Proteomes" id="UP000229498"/>
    </source>
</evidence>
<reference evidence="1 2" key="1">
    <citation type="submission" date="2017-11" db="EMBL/GenBank/DDBJ databases">
        <title>Draft genome sequence of Rhizobiales bacterium SY3-13.</title>
        <authorList>
            <person name="Sun C."/>
        </authorList>
    </citation>
    <scope>NUCLEOTIDE SEQUENCE [LARGE SCALE GENOMIC DNA]</scope>
    <source>
        <strain evidence="1 2">SY3-13</strain>
    </source>
</reference>
<name>A0A2M9G415_9PROT</name>
<dbReference type="RefSeq" id="WP_109795127.1">
    <property type="nucleotide sequence ID" value="NZ_PHIG01000028.1"/>
</dbReference>
<dbReference type="Gene3D" id="3.90.550.10">
    <property type="entry name" value="Spore Coat Polysaccharide Biosynthesis Protein SpsA, Chain A"/>
    <property type="match status" value="1"/>
</dbReference>
<dbReference type="InterPro" id="IPR018641">
    <property type="entry name" value="Trfase_1_rSAM/seldom-assoc"/>
</dbReference>
<dbReference type="EMBL" id="PHIG01000028">
    <property type="protein sequence ID" value="PJK30416.1"/>
    <property type="molecule type" value="Genomic_DNA"/>
</dbReference>
<dbReference type="NCBIfam" id="TIGR04282">
    <property type="entry name" value="glyco_like_cofC"/>
    <property type="match status" value="1"/>
</dbReference>
<accession>A0A2M9G415</accession>
<evidence type="ECO:0000313" key="1">
    <source>
        <dbReference type="EMBL" id="PJK30416.1"/>
    </source>
</evidence>
<comment type="caution">
    <text evidence="1">The sequence shown here is derived from an EMBL/GenBank/DDBJ whole genome shotgun (WGS) entry which is preliminary data.</text>
</comment>
<dbReference type="InterPro" id="IPR029044">
    <property type="entry name" value="Nucleotide-diphossugar_trans"/>
</dbReference>
<keyword evidence="2" id="KW-1185">Reference proteome</keyword>
<dbReference type="PANTHER" id="PTHR36529:SF1">
    <property type="entry name" value="GLYCOSYLTRANSFERASE"/>
    <property type="match status" value="1"/>
</dbReference>
<dbReference type="OrthoDB" id="9798250at2"/>
<dbReference type="SUPFAM" id="SSF53448">
    <property type="entry name" value="Nucleotide-diphospho-sugar transferases"/>
    <property type="match status" value="1"/>
</dbReference>
<sequence>MRRTLIVFAKAPRMGSVKTRLARGIGDAAALRFYRATLSRTIGLGRGLKGVETLVRVTPDAAKDSRAFPAGLPRLPQGCGDIGERMKRALDAAPGDAVLVGCDIPGMTADDLRAAFAALRRHEAVFGPAADGGFWLVGLKRGFRPARLFRGVRWSSPETLADSLAALPAHARVARLRTLNDVDDVDDYAALGSGSGGTS</sequence>
<dbReference type="Pfam" id="PF09837">
    <property type="entry name" value="DUF2064"/>
    <property type="match status" value="1"/>
</dbReference>
<dbReference type="AlphaFoldDB" id="A0A2M9G415"/>
<organism evidence="1 2">
    <name type="scientific">Minwuia thermotolerans</name>
    <dbReference type="NCBI Taxonomy" id="2056226"/>
    <lineage>
        <taxon>Bacteria</taxon>
        <taxon>Pseudomonadati</taxon>
        <taxon>Pseudomonadota</taxon>
        <taxon>Alphaproteobacteria</taxon>
        <taxon>Minwuiales</taxon>
        <taxon>Minwuiaceae</taxon>
        <taxon>Minwuia</taxon>
    </lineage>
</organism>
<dbReference type="PANTHER" id="PTHR36529">
    <property type="entry name" value="SLL1095 PROTEIN"/>
    <property type="match status" value="1"/>
</dbReference>
<evidence type="ECO:0008006" key="3">
    <source>
        <dbReference type="Google" id="ProtNLM"/>
    </source>
</evidence>
<dbReference type="Proteomes" id="UP000229498">
    <property type="component" value="Unassembled WGS sequence"/>
</dbReference>
<gene>
    <name evidence="1" type="ORF">CVT23_07105</name>
</gene>
<proteinExistence type="predicted"/>